<dbReference type="EMBL" id="CP003346">
    <property type="protein sequence ID" value="AGA80644.1"/>
    <property type="molecule type" value="Genomic_DNA"/>
</dbReference>
<keyword evidence="1" id="KW-1133">Transmembrane helix</keyword>
<organism evidence="2 3">
    <name type="scientific">Echinicola vietnamensis (strain DSM 17526 / LMG 23754 / KMM 6221)</name>
    <dbReference type="NCBI Taxonomy" id="926556"/>
    <lineage>
        <taxon>Bacteria</taxon>
        <taxon>Pseudomonadati</taxon>
        <taxon>Bacteroidota</taxon>
        <taxon>Cytophagia</taxon>
        <taxon>Cytophagales</taxon>
        <taxon>Cyclobacteriaceae</taxon>
        <taxon>Echinicola</taxon>
    </lineage>
</organism>
<dbReference type="STRING" id="926556.Echvi_4464"/>
<evidence type="ECO:0000313" key="2">
    <source>
        <dbReference type="EMBL" id="AGA80644.1"/>
    </source>
</evidence>
<dbReference type="AlphaFoldDB" id="L0G348"/>
<dbReference type="Proteomes" id="UP000010796">
    <property type="component" value="Chromosome"/>
</dbReference>
<dbReference type="KEGG" id="evi:Echvi_4464"/>
<feature type="transmembrane region" description="Helical" evidence="1">
    <location>
        <begin position="36"/>
        <end position="55"/>
    </location>
</feature>
<dbReference type="HOGENOM" id="CLU_2552876_0_0_10"/>
<keyword evidence="1" id="KW-0812">Transmembrane</keyword>
<protein>
    <submittedName>
        <fullName evidence="2">Uncharacterized protein</fullName>
    </submittedName>
</protein>
<keyword evidence="3" id="KW-1185">Reference proteome</keyword>
<feature type="transmembrane region" description="Helical" evidence="1">
    <location>
        <begin position="6"/>
        <end position="27"/>
    </location>
</feature>
<evidence type="ECO:0000256" key="1">
    <source>
        <dbReference type="SAM" id="Phobius"/>
    </source>
</evidence>
<accession>L0G348</accession>
<evidence type="ECO:0000313" key="3">
    <source>
        <dbReference type="Proteomes" id="UP000010796"/>
    </source>
</evidence>
<proteinExistence type="predicted"/>
<reference evidence="3" key="1">
    <citation type="submission" date="2012-02" db="EMBL/GenBank/DDBJ databases">
        <title>The complete genome of Echinicola vietnamensis DSM 17526.</title>
        <authorList>
            <person name="Lucas S."/>
            <person name="Copeland A."/>
            <person name="Lapidus A."/>
            <person name="Glavina del Rio T."/>
            <person name="Dalin E."/>
            <person name="Tice H."/>
            <person name="Bruce D."/>
            <person name="Goodwin L."/>
            <person name="Pitluck S."/>
            <person name="Peters L."/>
            <person name="Ovchinnikova G."/>
            <person name="Teshima H."/>
            <person name="Kyrpides N."/>
            <person name="Mavromatis K."/>
            <person name="Ivanova N."/>
            <person name="Brettin T."/>
            <person name="Detter J.C."/>
            <person name="Han C."/>
            <person name="Larimer F."/>
            <person name="Land M."/>
            <person name="Hauser L."/>
            <person name="Markowitz V."/>
            <person name="Cheng J.-F."/>
            <person name="Hugenholtz P."/>
            <person name="Woyke T."/>
            <person name="Wu D."/>
            <person name="Brambilla E."/>
            <person name="Klenk H.-P."/>
            <person name="Eisen J.A."/>
        </authorList>
    </citation>
    <scope>NUCLEOTIDE SEQUENCE [LARGE SCALE GENOMIC DNA]</scope>
    <source>
        <strain evidence="3">DSM 17526 / LMG 23754 / KMM 6221</strain>
    </source>
</reference>
<name>L0G348_ECHVK</name>
<dbReference type="eggNOG" id="COG4244">
    <property type="taxonomic scope" value="Bacteria"/>
</dbReference>
<keyword evidence="1" id="KW-0472">Membrane</keyword>
<gene>
    <name evidence="2" type="ordered locus">Echvi_4464</name>
</gene>
<sequence>MLGEHQWYAYASAITYSTAMFTEWVLYLKIISKNKLLVHAITILLIIGAFGLGYAGHLGASVVYQQGAGVYQPTEDCVEFNE</sequence>